<dbReference type="InterPro" id="IPR000362">
    <property type="entry name" value="Fumarate_lyase_fam"/>
</dbReference>
<dbReference type="InterPro" id="IPR022761">
    <property type="entry name" value="Fumarate_lyase_N"/>
</dbReference>
<keyword evidence="4 6" id="KW-0055">Arginine biosynthesis</keyword>
<dbReference type="InterPro" id="IPR024083">
    <property type="entry name" value="Fumarase/histidase_N"/>
</dbReference>
<evidence type="ECO:0000259" key="8">
    <source>
        <dbReference type="Pfam" id="PF14698"/>
    </source>
</evidence>
<name>A0ABW2UH80_9RHOB</name>
<comment type="pathway">
    <text evidence="2 6">Amino-acid biosynthesis; L-arginine biosynthesis; L-arginine from L-ornithine and carbamoyl phosphate: step 3/3.</text>
</comment>
<dbReference type="EC" id="4.3.2.1" evidence="3 6"/>
<gene>
    <name evidence="6 9" type="primary">argH</name>
    <name evidence="9" type="ORF">ACFQXB_01880</name>
</gene>
<keyword evidence="5 6" id="KW-0456">Lyase</keyword>
<dbReference type="InterPro" id="IPR008948">
    <property type="entry name" value="L-Aspartase-like"/>
</dbReference>
<keyword evidence="6" id="KW-0963">Cytoplasm</keyword>
<evidence type="ECO:0000313" key="10">
    <source>
        <dbReference type="Proteomes" id="UP001596516"/>
    </source>
</evidence>
<dbReference type="InterPro" id="IPR029419">
    <property type="entry name" value="Arg_succ_lyase_C"/>
</dbReference>
<evidence type="ECO:0000259" key="7">
    <source>
        <dbReference type="Pfam" id="PF00206"/>
    </source>
</evidence>
<proteinExistence type="inferred from homology"/>
<feature type="domain" description="Fumarate lyase N-terminal" evidence="7">
    <location>
        <begin position="15"/>
        <end position="309"/>
    </location>
</feature>
<dbReference type="InterPro" id="IPR020557">
    <property type="entry name" value="Fumarate_lyase_CS"/>
</dbReference>
<dbReference type="PRINTS" id="PR00149">
    <property type="entry name" value="FUMRATELYASE"/>
</dbReference>
<feature type="domain" description="Argininosuccinate lyase C-terminal" evidence="8">
    <location>
        <begin position="372"/>
        <end position="441"/>
    </location>
</feature>
<protein>
    <recommendedName>
        <fullName evidence="3 6">Argininosuccinate lyase</fullName>
        <shortName evidence="6">ASAL</shortName>
        <ecNumber evidence="3 6">4.3.2.1</ecNumber>
    </recommendedName>
    <alternativeName>
        <fullName evidence="6">Arginosuccinase</fullName>
    </alternativeName>
</protein>
<dbReference type="PANTHER" id="PTHR43814:SF1">
    <property type="entry name" value="ARGININOSUCCINATE LYASE"/>
    <property type="match status" value="1"/>
</dbReference>
<dbReference type="Proteomes" id="UP001596516">
    <property type="component" value="Unassembled WGS sequence"/>
</dbReference>
<dbReference type="CDD" id="cd01359">
    <property type="entry name" value="Argininosuccinate_lyase"/>
    <property type="match status" value="1"/>
</dbReference>
<dbReference type="NCBIfam" id="TIGR00838">
    <property type="entry name" value="argH"/>
    <property type="match status" value="1"/>
</dbReference>
<accession>A0ABW2UH80</accession>
<keyword evidence="10" id="KW-1185">Reference proteome</keyword>
<dbReference type="HAMAP" id="MF_00006">
    <property type="entry name" value="Arg_succ_lyase"/>
    <property type="match status" value="1"/>
</dbReference>
<dbReference type="Gene3D" id="1.10.275.10">
    <property type="entry name" value="Fumarase/aspartase (N-terminal domain)"/>
    <property type="match status" value="1"/>
</dbReference>
<dbReference type="Gene3D" id="1.10.40.30">
    <property type="entry name" value="Fumarase/aspartase (C-terminal domain)"/>
    <property type="match status" value="1"/>
</dbReference>
<dbReference type="RefSeq" id="WP_377398229.1">
    <property type="nucleotide sequence ID" value="NZ_JBHTFQ010000001.1"/>
</dbReference>
<evidence type="ECO:0000256" key="3">
    <source>
        <dbReference type="ARBA" id="ARBA00012338"/>
    </source>
</evidence>
<evidence type="ECO:0000256" key="1">
    <source>
        <dbReference type="ARBA" id="ARBA00000985"/>
    </source>
</evidence>
<dbReference type="SUPFAM" id="SSF48557">
    <property type="entry name" value="L-aspartase-like"/>
    <property type="match status" value="1"/>
</dbReference>
<evidence type="ECO:0000313" key="9">
    <source>
        <dbReference type="EMBL" id="MFC7702940.1"/>
    </source>
</evidence>
<reference evidence="10" key="1">
    <citation type="journal article" date="2019" name="Int. J. Syst. Evol. Microbiol.">
        <title>The Global Catalogue of Microorganisms (GCM) 10K type strain sequencing project: providing services to taxonomists for standard genome sequencing and annotation.</title>
        <authorList>
            <consortium name="The Broad Institute Genomics Platform"/>
            <consortium name="The Broad Institute Genome Sequencing Center for Infectious Disease"/>
            <person name="Wu L."/>
            <person name="Ma J."/>
        </authorList>
    </citation>
    <scope>NUCLEOTIDE SEQUENCE [LARGE SCALE GENOMIC DNA]</scope>
    <source>
        <strain evidence="10">CGMCC 1.12750</strain>
    </source>
</reference>
<comment type="catalytic activity">
    <reaction evidence="1 6">
        <text>2-(N(omega)-L-arginino)succinate = fumarate + L-arginine</text>
        <dbReference type="Rhea" id="RHEA:24020"/>
        <dbReference type="ChEBI" id="CHEBI:29806"/>
        <dbReference type="ChEBI" id="CHEBI:32682"/>
        <dbReference type="ChEBI" id="CHEBI:57472"/>
        <dbReference type="EC" id="4.3.2.1"/>
    </reaction>
</comment>
<dbReference type="PRINTS" id="PR00145">
    <property type="entry name" value="ARGSUCLYASE"/>
</dbReference>
<dbReference type="PROSITE" id="PS00163">
    <property type="entry name" value="FUMARATE_LYASES"/>
    <property type="match status" value="1"/>
</dbReference>
<comment type="subcellular location">
    <subcellularLocation>
        <location evidence="6">Cytoplasm</location>
    </subcellularLocation>
</comment>
<dbReference type="Pfam" id="PF14698">
    <property type="entry name" value="ASL_C2"/>
    <property type="match status" value="1"/>
</dbReference>
<dbReference type="Pfam" id="PF00206">
    <property type="entry name" value="Lyase_1"/>
    <property type="match status" value="1"/>
</dbReference>
<evidence type="ECO:0000256" key="2">
    <source>
        <dbReference type="ARBA" id="ARBA00004941"/>
    </source>
</evidence>
<evidence type="ECO:0000256" key="6">
    <source>
        <dbReference type="HAMAP-Rule" id="MF_00006"/>
    </source>
</evidence>
<dbReference type="PANTHER" id="PTHR43814">
    <property type="entry name" value="ARGININOSUCCINATE LYASE"/>
    <property type="match status" value="1"/>
</dbReference>
<comment type="caution">
    <text evidence="9">The sequence shown here is derived from an EMBL/GenBank/DDBJ whole genome shotgun (WGS) entry which is preliminary data.</text>
</comment>
<organism evidence="9 10">
    <name type="scientific">Plastorhodobacter daqingensis</name>
    <dbReference type="NCBI Taxonomy" id="1387281"/>
    <lineage>
        <taxon>Bacteria</taxon>
        <taxon>Pseudomonadati</taxon>
        <taxon>Pseudomonadota</taxon>
        <taxon>Alphaproteobacteria</taxon>
        <taxon>Rhodobacterales</taxon>
        <taxon>Paracoccaceae</taxon>
        <taxon>Plastorhodobacter</taxon>
    </lineage>
</organism>
<dbReference type="EMBL" id="JBHTFQ010000001">
    <property type="protein sequence ID" value="MFC7702940.1"/>
    <property type="molecule type" value="Genomic_DNA"/>
</dbReference>
<keyword evidence="6" id="KW-0028">Amino-acid biosynthesis</keyword>
<sequence length="466" mass="50481">MTSTSQTSSNAMWGGRFAAGPDAIMEAINASIGFDKRLYAQDIQGSRAHAAMLAATGIISDSDARAIGEGLLTVLSEIEAGNFPFRTELEDIHMNVEARLKEVIGEPAGRLHTARSRNDQVATDFRLWVRDQADAAMAGIEALMRALLDQADRGADWVMPGFTHLQTAQPVTWGHHMMAYVEMLGRDLSRFRDARARMNECPLGAAALAGTSFPIDRHMTAAALGFDRPAANSLDAVSDRDFALEFLSAAAICAMHLSRLAEELVIWSSAQFRFVILSDRFSTGSSIMPQKKNPDAAELLRAKIGRILGAMVALFTVMKGLPLTYSKDMQEDKEQVFDAADTLMLSLAAMEGMVRDMAANRPALEAAASAGFSTATDLADWLVRALGLPFREAHHVTGTLVRMAEEKGVDLPALSLDDMRTVHEGITEDVFAVLGVHNSVASRQSYGGTAPDQVRAQVARWKEVLG</sequence>
<evidence type="ECO:0000256" key="5">
    <source>
        <dbReference type="ARBA" id="ARBA00023239"/>
    </source>
</evidence>
<comment type="similarity">
    <text evidence="6">Belongs to the lyase 1 family. Argininosuccinate lyase subfamily.</text>
</comment>
<dbReference type="Gene3D" id="1.20.200.10">
    <property type="entry name" value="Fumarase/aspartase (Central domain)"/>
    <property type="match status" value="1"/>
</dbReference>
<evidence type="ECO:0000256" key="4">
    <source>
        <dbReference type="ARBA" id="ARBA00022571"/>
    </source>
</evidence>
<dbReference type="GO" id="GO:0004056">
    <property type="term" value="F:argininosuccinate lyase activity"/>
    <property type="evidence" value="ECO:0007669"/>
    <property type="project" value="UniProtKB-EC"/>
</dbReference>
<dbReference type="InterPro" id="IPR009049">
    <property type="entry name" value="Argininosuccinate_lyase"/>
</dbReference>